<evidence type="ECO:0000313" key="1">
    <source>
        <dbReference type="EMBL" id="CAG6482931.1"/>
    </source>
</evidence>
<dbReference type="EMBL" id="HBUE01164056">
    <property type="protein sequence ID" value="CAG6511666.1"/>
    <property type="molecule type" value="Transcribed_RNA"/>
</dbReference>
<dbReference type="EMBL" id="HBUE01269313">
    <property type="protein sequence ID" value="CAG6563101.1"/>
    <property type="molecule type" value="Transcribed_RNA"/>
</dbReference>
<name>A0A8D8C3A8_CULPI</name>
<dbReference type="EMBL" id="HBUE01094762">
    <property type="protein sequence ID" value="CAG6482931.1"/>
    <property type="molecule type" value="Transcribed_RNA"/>
</dbReference>
<accession>A0A8D8C3A8</accession>
<dbReference type="AlphaFoldDB" id="A0A8D8C3A8"/>
<proteinExistence type="predicted"/>
<protein>
    <submittedName>
        <fullName evidence="1">(northern house mosquito) hypothetical protein</fullName>
    </submittedName>
</protein>
<sequence>MARFIIYAKSIHAAPYNNCYRVVVLEKTVPSKNLLKVRLIVWQQGLPRIRIRIKNAAEIDCRELVQIVQPPVTTFLLGMLGEADDKFDEVGIIPIISSRTALVKQISAVVRLEIWTKASSELRSFIRNLPVYSMTSKIHDLDSTAGKNPRLIIEHLQDLWSA</sequence>
<organism evidence="1">
    <name type="scientific">Culex pipiens</name>
    <name type="common">House mosquito</name>
    <dbReference type="NCBI Taxonomy" id="7175"/>
    <lineage>
        <taxon>Eukaryota</taxon>
        <taxon>Metazoa</taxon>
        <taxon>Ecdysozoa</taxon>
        <taxon>Arthropoda</taxon>
        <taxon>Hexapoda</taxon>
        <taxon>Insecta</taxon>
        <taxon>Pterygota</taxon>
        <taxon>Neoptera</taxon>
        <taxon>Endopterygota</taxon>
        <taxon>Diptera</taxon>
        <taxon>Nematocera</taxon>
        <taxon>Culicoidea</taxon>
        <taxon>Culicidae</taxon>
        <taxon>Culicinae</taxon>
        <taxon>Culicini</taxon>
        <taxon>Culex</taxon>
        <taxon>Culex</taxon>
    </lineage>
</organism>
<reference evidence="1" key="1">
    <citation type="submission" date="2021-05" db="EMBL/GenBank/DDBJ databases">
        <authorList>
            <person name="Alioto T."/>
            <person name="Alioto T."/>
            <person name="Gomez Garrido J."/>
        </authorList>
    </citation>
    <scope>NUCLEOTIDE SEQUENCE</scope>
</reference>